<dbReference type="GO" id="GO:0017110">
    <property type="term" value="F:nucleoside diphosphate phosphatase activity"/>
    <property type="evidence" value="ECO:0007669"/>
    <property type="project" value="InterPro"/>
</dbReference>
<reference evidence="8 9" key="1">
    <citation type="submission" date="2016-03" db="EMBL/GenBank/DDBJ databases">
        <title>Complete genome sequence of Shewanella psychrophila WP2, a deep sea bacterium isolated from west Pacific sediment.</title>
        <authorList>
            <person name="Xu G."/>
            <person name="Jian H."/>
        </authorList>
    </citation>
    <scope>NUCLEOTIDE SEQUENCE [LARGE SCALE GENOMIC DNA]</scope>
    <source>
        <strain evidence="8 9">WP2</strain>
    </source>
</reference>
<dbReference type="EMBL" id="CP014782">
    <property type="protein sequence ID" value="AQS35759.1"/>
    <property type="molecule type" value="Genomic_DNA"/>
</dbReference>
<dbReference type="STRING" id="225848.Sps_00561"/>
<dbReference type="PROSITE" id="PS51462">
    <property type="entry name" value="NUDIX"/>
    <property type="match status" value="1"/>
</dbReference>
<evidence type="ECO:0000256" key="1">
    <source>
        <dbReference type="ARBA" id="ARBA00001946"/>
    </source>
</evidence>
<keyword evidence="9" id="KW-1185">Reference proteome</keyword>
<evidence type="ECO:0000313" key="8">
    <source>
        <dbReference type="EMBL" id="AQS35759.1"/>
    </source>
</evidence>
<dbReference type="RefSeq" id="WP_077751074.1">
    <property type="nucleotide sequence ID" value="NZ_CP014782.1"/>
</dbReference>
<evidence type="ECO:0000256" key="4">
    <source>
        <dbReference type="ARBA" id="ARBA00015552"/>
    </source>
</evidence>
<dbReference type="PANTHER" id="PTHR43222:SF11">
    <property type="entry name" value="PHOSPHATASE NUDJ"/>
    <property type="match status" value="1"/>
</dbReference>
<dbReference type="AlphaFoldDB" id="A0A1S6HJR8"/>
<organism evidence="8 9">
    <name type="scientific">Shewanella psychrophila</name>
    <dbReference type="NCBI Taxonomy" id="225848"/>
    <lineage>
        <taxon>Bacteria</taxon>
        <taxon>Pseudomonadati</taxon>
        <taxon>Pseudomonadota</taxon>
        <taxon>Gammaproteobacteria</taxon>
        <taxon>Alteromonadales</taxon>
        <taxon>Shewanellaceae</taxon>
        <taxon>Shewanella</taxon>
    </lineage>
</organism>
<dbReference type="Gene3D" id="3.90.79.10">
    <property type="entry name" value="Nucleoside Triphosphate Pyrophosphohydrolase"/>
    <property type="match status" value="1"/>
</dbReference>
<dbReference type="EC" id="3.6.1.-" evidence="6"/>
<proteinExistence type="inferred from homology"/>
<gene>
    <name evidence="6" type="primary">nudJ</name>
    <name evidence="8" type="ORF">Sps_00561</name>
</gene>
<evidence type="ECO:0000256" key="3">
    <source>
        <dbReference type="ARBA" id="ARBA00011245"/>
    </source>
</evidence>
<feature type="domain" description="Nudix hydrolase" evidence="7">
    <location>
        <begin position="4"/>
        <end position="132"/>
    </location>
</feature>
<keyword evidence="6" id="KW-0460">Magnesium</keyword>
<dbReference type="GO" id="GO:0004787">
    <property type="term" value="F:thiamine diphosphate phosphatase activity"/>
    <property type="evidence" value="ECO:0007669"/>
    <property type="project" value="InterPro"/>
</dbReference>
<comment type="subunit">
    <text evidence="3 6">Monomer.</text>
</comment>
<comment type="similarity">
    <text evidence="2 6">Belongs to the Nudix hydrolase family. NudJ subfamily.</text>
</comment>
<dbReference type="GO" id="GO:0017111">
    <property type="term" value="F:ribonucleoside triphosphate phosphatase activity"/>
    <property type="evidence" value="ECO:0007669"/>
    <property type="project" value="InterPro"/>
</dbReference>
<accession>A0A1S6HJR8</accession>
<evidence type="ECO:0000313" key="9">
    <source>
        <dbReference type="Proteomes" id="UP000189545"/>
    </source>
</evidence>
<dbReference type="InterPro" id="IPR015797">
    <property type="entry name" value="NUDIX_hydrolase-like_dom_sf"/>
</dbReference>
<dbReference type="InterPro" id="IPR033713">
    <property type="entry name" value="NudJ"/>
</dbReference>
<dbReference type="CDD" id="cd03675">
    <property type="entry name" value="NUDIX_Hydrolase"/>
    <property type="match status" value="1"/>
</dbReference>
<dbReference type="SUPFAM" id="SSF55811">
    <property type="entry name" value="Nudix"/>
    <property type="match status" value="1"/>
</dbReference>
<protein>
    <recommendedName>
        <fullName evidence="4 6">Phosphatase NudJ</fullName>
        <ecNumber evidence="6">3.6.1.-</ecNumber>
    </recommendedName>
</protein>
<comment type="cofactor">
    <cofactor evidence="1 6">
        <name>Mg(2+)</name>
        <dbReference type="ChEBI" id="CHEBI:18420"/>
    </cofactor>
</comment>
<dbReference type="OrthoDB" id="8594221at2"/>
<name>A0A1S6HJR8_9GAMM</name>
<sequence>MTPRYKPNVTVACIIEAQGRFLIVEELIQGKQRYNQPAGHLEHGESLLQACQREVREETGLEIIPQGLTGIYQFSANDSLAFLRFTFHVALNDCLPAQPQDPIIKDTHWLIYAEISALGNSLRSPLVLSCLDDFLHKTHYPLQVLNDDYLKLAPNNNA</sequence>
<dbReference type="KEGG" id="spsw:Sps_00561"/>
<dbReference type="InterPro" id="IPR020084">
    <property type="entry name" value="NUDIX_hydrolase_CS"/>
</dbReference>
<keyword evidence="5 6" id="KW-0378">Hydrolase</keyword>
<dbReference type="Pfam" id="PF00293">
    <property type="entry name" value="NUDIX"/>
    <property type="match status" value="1"/>
</dbReference>
<dbReference type="Proteomes" id="UP000189545">
    <property type="component" value="Chromosome"/>
</dbReference>
<evidence type="ECO:0000259" key="7">
    <source>
        <dbReference type="PROSITE" id="PS51462"/>
    </source>
</evidence>
<dbReference type="InterPro" id="IPR000086">
    <property type="entry name" value="NUDIX_hydrolase_dom"/>
</dbReference>
<evidence type="ECO:0000256" key="6">
    <source>
        <dbReference type="RuleBase" id="RU364043"/>
    </source>
</evidence>
<dbReference type="PROSITE" id="PS00893">
    <property type="entry name" value="NUDIX_BOX"/>
    <property type="match status" value="1"/>
</dbReference>
<dbReference type="PANTHER" id="PTHR43222">
    <property type="entry name" value="NUDIX HYDROLASE 23"/>
    <property type="match status" value="1"/>
</dbReference>
<evidence type="ECO:0000256" key="2">
    <source>
        <dbReference type="ARBA" id="ARBA00007608"/>
    </source>
</evidence>
<evidence type="ECO:0000256" key="5">
    <source>
        <dbReference type="ARBA" id="ARBA00022801"/>
    </source>
</evidence>